<dbReference type="PROSITE" id="PS51017">
    <property type="entry name" value="CCT"/>
    <property type="match status" value="1"/>
</dbReference>
<dbReference type="AlphaFoldDB" id="A0AAU9RT56"/>
<evidence type="ECO:0000256" key="4">
    <source>
        <dbReference type="ARBA" id="ARBA00023242"/>
    </source>
</evidence>
<dbReference type="Pfam" id="PF06203">
    <property type="entry name" value="CCT"/>
    <property type="match status" value="1"/>
</dbReference>
<dbReference type="GO" id="GO:0005634">
    <property type="term" value="C:nucleus"/>
    <property type="evidence" value="ECO:0007669"/>
    <property type="project" value="UniProtKB-SubCell"/>
</dbReference>
<dbReference type="InterPro" id="IPR045280">
    <property type="entry name" value="TIFY-like"/>
</dbReference>
<evidence type="ECO:0000259" key="6">
    <source>
        <dbReference type="PROSITE" id="PS51017"/>
    </source>
</evidence>
<dbReference type="PANTHER" id="PTHR46125:SF27">
    <property type="entry name" value="GATA TRANSCRIPTION FACTOR 28"/>
    <property type="match status" value="1"/>
</dbReference>
<proteinExistence type="predicted"/>
<dbReference type="GO" id="GO:0006355">
    <property type="term" value="P:regulation of DNA-templated transcription"/>
    <property type="evidence" value="ECO:0007669"/>
    <property type="project" value="InterPro"/>
</dbReference>
<keyword evidence="8" id="KW-1185">Reference proteome</keyword>
<accession>A0AAU9RT56</accession>
<comment type="caution">
    <text evidence="7">The sequence shown here is derived from an EMBL/GenBank/DDBJ whole genome shotgun (WGS) entry which is preliminary data.</text>
</comment>
<comment type="subcellular location">
    <subcellularLocation>
        <location evidence="1 5">Nucleus</location>
    </subcellularLocation>
</comment>
<sequence>MRVQAVLLLLGGQEVPPTMPMIPISNNQNAKGLSSTPQRFSVPQRLASLIRFREKRKERNFDKKIRYAVRKEVALRMQRNKGQFTSSKPNSDDPVSASITWDSTQSWALDGSGTQQQEIVLCFLELVFAENIHLERVSRSPDCICPSPTSAGRRSGHLDWVLPSSIVLHSQAQRGEEAVWIWFGRSSAWFAPTAGIARLGRAQQSVIFVAADQQIFSSSFMAWIAWIASRPEPKSDPLCGPNSSLPRTPSILWIASRFAWVGQMGRPRPACQREVGADGRSL</sequence>
<dbReference type="EMBL" id="CAJVSB020000410">
    <property type="protein sequence ID" value="CAH2050575.1"/>
    <property type="molecule type" value="Genomic_DNA"/>
</dbReference>
<dbReference type="InterPro" id="IPR010402">
    <property type="entry name" value="CCT_domain"/>
</dbReference>
<keyword evidence="4 5" id="KW-0539">Nucleus</keyword>
<name>A0AAU9RT56_THLAR</name>
<reference evidence="7 8" key="1">
    <citation type="submission" date="2022-03" db="EMBL/GenBank/DDBJ databases">
        <authorList>
            <person name="Nunn A."/>
            <person name="Chopra R."/>
            <person name="Nunn A."/>
            <person name="Contreras Garrido A."/>
        </authorList>
    </citation>
    <scope>NUCLEOTIDE SEQUENCE [LARGE SCALE GENOMIC DNA]</scope>
</reference>
<evidence type="ECO:0000256" key="1">
    <source>
        <dbReference type="ARBA" id="ARBA00004123"/>
    </source>
</evidence>
<protein>
    <recommendedName>
        <fullName evidence="6">CCT domain-containing protein</fullName>
    </recommendedName>
</protein>
<dbReference type="Proteomes" id="UP000836841">
    <property type="component" value="Unassembled WGS sequence"/>
</dbReference>
<evidence type="ECO:0000313" key="8">
    <source>
        <dbReference type="Proteomes" id="UP000836841"/>
    </source>
</evidence>
<evidence type="ECO:0000313" key="7">
    <source>
        <dbReference type="EMBL" id="CAH2050575.1"/>
    </source>
</evidence>
<evidence type="ECO:0000256" key="3">
    <source>
        <dbReference type="ARBA" id="ARBA00023163"/>
    </source>
</evidence>
<keyword evidence="2" id="KW-0805">Transcription regulation</keyword>
<keyword evidence="3" id="KW-0804">Transcription</keyword>
<dbReference type="PANTHER" id="PTHR46125">
    <property type="entry name" value="GATA TRANSCRIPTION FACTOR 28"/>
    <property type="match status" value="1"/>
</dbReference>
<feature type="domain" description="CCT" evidence="6">
    <location>
        <begin position="45"/>
        <end position="87"/>
    </location>
</feature>
<evidence type="ECO:0000256" key="2">
    <source>
        <dbReference type="ARBA" id="ARBA00023015"/>
    </source>
</evidence>
<evidence type="ECO:0000256" key="5">
    <source>
        <dbReference type="PROSITE-ProRule" id="PRU00357"/>
    </source>
</evidence>
<organism evidence="7 8">
    <name type="scientific">Thlaspi arvense</name>
    <name type="common">Field penny-cress</name>
    <dbReference type="NCBI Taxonomy" id="13288"/>
    <lineage>
        <taxon>Eukaryota</taxon>
        <taxon>Viridiplantae</taxon>
        <taxon>Streptophyta</taxon>
        <taxon>Embryophyta</taxon>
        <taxon>Tracheophyta</taxon>
        <taxon>Spermatophyta</taxon>
        <taxon>Magnoliopsida</taxon>
        <taxon>eudicotyledons</taxon>
        <taxon>Gunneridae</taxon>
        <taxon>Pentapetalae</taxon>
        <taxon>rosids</taxon>
        <taxon>malvids</taxon>
        <taxon>Brassicales</taxon>
        <taxon>Brassicaceae</taxon>
        <taxon>Thlaspideae</taxon>
        <taxon>Thlaspi</taxon>
    </lineage>
</organism>
<gene>
    <name evidence="7" type="ORF">TAV2_LOCUS8563</name>
</gene>